<comment type="caution">
    <text evidence="1">The sequence shown here is derived from an EMBL/GenBank/DDBJ whole genome shotgun (WGS) entry which is preliminary data.</text>
</comment>
<organism evidence="1 2">
    <name type="scientific">Ambrosiozyma monospora</name>
    <name type="common">Yeast</name>
    <name type="synonym">Endomycopsis monosporus</name>
    <dbReference type="NCBI Taxonomy" id="43982"/>
    <lineage>
        <taxon>Eukaryota</taxon>
        <taxon>Fungi</taxon>
        <taxon>Dikarya</taxon>
        <taxon>Ascomycota</taxon>
        <taxon>Saccharomycotina</taxon>
        <taxon>Pichiomycetes</taxon>
        <taxon>Pichiales</taxon>
        <taxon>Pichiaceae</taxon>
        <taxon>Ambrosiozyma</taxon>
    </lineage>
</organism>
<gene>
    <name evidence="1" type="ORF">Amon02_000496000</name>
</gene>
<evidence type="ECO:0000313" key="1">
    <source>
        <dbReference type="EMBL" id="GME81474.1"/>
    </source>
</evidence>
<reference evidence="1" key="1">
    <citation type="submission" date="2023-04" db="EMBL/GenBank/DDBJ databases">
        <title>Ambrosiozyma monospora NBRC 10751.</title>
        <authorList>
            <person name="Ichikawa N."/>
            <person name="Sato H."/>
            <person name="Tonouchi N."/>
        </authorList>
    </citation>
    <scope>NUCLEOTIDE SEQUENCE</scope>
    <source>
        <strain evidence="1">NBRC 10751</strain>
    </source>
</reference>
<sequence>MMLKMFQNISPIRRKLGEHVERDDNTYKLYFSIATNIYEIAKNVGKVVGGCKERSYEVENAIQILNSYLSTFPREIVEVNGETIFHHNVSTDETSFLQPLHSLLAEMCSQYQFFTIDLLQKTVTDIDLSIPELYYDLENIPDELGIADDVLQSFVLMAQIDSKFWVRNGFEVVAQSFYNKCSLDSSGDLYLNQLGVIIEPSSSRALNNILDRFGLYECFRGFLDLNETDFEEKIGNILMSLLEFFYNLLTYRLPFDSTITFEQFNLITVKALLQYTLCLKPAKYSKISKHFSTYTCFTDLFNEITDYIPPQGVTDYGRYKLKDSEYLKVDPISIMNLYESFDDVQTALFTNIAKIKNKKEEDVVLIPQLHKLNDDDLALFKPIGAMMKTNLFAKFIYKCLSFAVSNDNDVYLQQLLHLLHAIILDDGLYNKDESHGLSAYIDIPVGNMLLSLIEKDDVAKTIAKKASTVLDLLLLKDENVLSSLVDAFGQEHIDAYKKSKLGKSFETKKERTRRLALKRQQKVLKKMGKQQKAFMAKNKKYFSEEESATKTEDKNDKSKGQKDDEPRSCIFH</sequence>
<evidence type="ECO:0000313" key="2">
    <source>
        <dbReference type="Proteomes" id="UP001165064"/>
    </source>
</evidence>
<protein>
    <submittedName>
        <fullName evidence="1">Unnamed protein product</fullName>
    </submittedName>
</protein>
<dbReference type="Proteomes" id="UP001165064">
    <property type="component" value="Unassembled WGS sequence"/>
</dbReference>
<proteinExistence type="predicted"/>
<keyword evidence="2" id="KW-1185">Reference proteome</keyword>
<accession>A0ACB5T5C2</accession>
<name>A0ACB5T5C2_AMBMO</name>
<dbReference type="EMBL" id="BSXS01003532">
    <property type="protein sequence ID" value="GME81474.1"/>
    <property type="molecule type" value="Genomic_DNA"/>
</dbReference>